<protein>
    <recommendedName>
        <fullName evidence="4">TolB-like translocation protein</fullName>
    </recommendedName>
</protein>
<dbReference type="InterPro" id="IPR011042">
    <property type="entry name" value="6-blade_b-propeller_TolB-like"/>
</dbReference>
<accession>A0A5B8U7D0</accession>
<dbReference type="Gene3D" id="2.120.10.30">
    <property type="entry name" value="TolB, C-terminal domain"/>
    <property type="match status" value="1"/>
</dbReference>
<dbReference type="EMBL" id="CP042430">
    <property type="protein sequence ID" value="QEC48847.1"/>
    <property type="molecule type" value="Genomic_DNA"/>
</dbReference>
<dbReference type="AlphaFoldDB" id="A0A5B8U7D0"/>
<dbReference type="Proteomes" id="UP000321805">
    <property type="component" value="Chromosome"/>
</dbReference>
<dbReference type="OrthoDB" id="9808778at2"/>
<dbReference type="KEGG" id="bsol:FSW04_15540"/>
<keyword evidence="1" id="KW-1133">Transmembrane helix</keyword>
<gene>
    <name evidence="2" type="ORF">FSW04_15540</name>
</gene>
<name>A0A5B8U7D0_9ACTN</name>
<keyword evidence="1" id="KW-0472">Membrane</keyword>
<sequence length="328" mass="35075">MTAQRRVVLFAVITVAAIVVIAGYVVAAAMRHDAPASSSSSAAAPRPPLAAGDTLVLDRDRRRPKAWGRLVVIGPDGVRHVGSLTCERVAYAAGSGICLAVRRTFPTPTDEARFFDARQRVTGAVELSGSPSRARVSPDGHYAASTTFVSGDGYTNPGQFSTRTTIYDARAHRALGELESFTVIRDGRPFNNPDFNFWGVTFIGGTGGFYATLATGSHHYLVRGDLGARRLTVVRDGVECPSLSPDGTRIGFKARVGHPFQWRFHVLDLGTGRETALPGQGSVDDQIAWLDDAHLAYGDGEVVMTVDADGRTAPRELLASATNPGRIR</sequence>
<reference evidence="2 3" key="1">
    <citation type="journal article" date="2018" name="J. Microbiol.">
        <title>Baekduia soli gen. nov., sp. nov., a novel bacterium isolated from the soil of Baekdu Mountain and proposal of a novel family name, Baekduiaceae fam. nov.</title>
        <authorList>
            <person name="An D.S."/>
            <person name="Siddiqi M.Z."/>
            <person name="Kim K.H."/>
            <person name="Yu H.S."/>
            <person name="Im W.T."/>
        </authorList>
    </citation>
    <scope>NUCLEOTIDE SEQUENCE [LARGE SCALE GENOMIC DNA]</scope>
    <source>
        <strain evidence="2 3">BR7-21</strain>
    </source>
</reference>
<evidence type="ECO:0008006" key="4">
    <source>
        <dbReference type="Google" id="ProtNLM"/>
    </source>
</evidence>
<organism evidence="2 3">
    <name type="scientific">Baekduia soli</name>
    <dbReference type="NCBI Taxonomy" id="496014"/>
    <lineage>
        <taxon>Bacteria</taxon>
        <taxon>Bacillati</taxon>
        <taxon>Actinomycetota</taxon>
        <taxon>Thermoleophilia</taxon>
        <taxon>Solirubrobacterales</taxon>
        <taxon>Baekduiaceae</taxon>
        <taxon>Baekduia</taxon>
    </lineage>
</organism>
<evidence type="ECO:0000313" key="3">
    <source>
        <dbReference type="Proteomes" id="UP000321805"/>
    </source>
</evidence>
<proteinExistence type="predicted"/>
<dbReference type="SUPFAM" id="SSF82171">
    <property type="entry name" value="DPP6 N-terminal domain-like"/>
    <property type="match status" value="1"/>
</dbReference>
<evidence type="ECO:0000313" key="2">
    <source>
        <dbReference type="EMBL" id="QEC48847.1"/>
    </source>
</evidence>
<keyword evidence="1" id="KW-0812">Transmembrane</keyword>
<evidence type="ECO:0000256" key="1">
    <source>
        <dbReference type="SAM" id="Phobius"/>
    </source>
</evidence>
<dbReference type="RefSeq" id="WP_146920837.1">
    <property type="nucleotide sequence ID" value="NZ_CP042430.1"/>
</dbReference>
<keyword evidence="3" id="KW-1185">Reference proteome</keyword>
<feature type="transmembrane region" description="Helical" evidence="1">
    <location>
        <begin position="7"/>
        <end position="30"/>
    </location>
</feature>